<dbReference type="EMBL" id="FOJN01000018">
    <property type="protein sequence ID" value="SFA61490.1"/>
    <property type="molecule type" value="Genomic_DNA"/>
</dbReference>
<dbReference type="OrthoDB" id="4926055at2"/>
<dbReference type="Pfam" id="PF13481">
    <property type="entry name" value="AAA_25"/>
    <property type="match status" value="1"/>
</dbReference>
<dbReference type="SUPFAM" id="SSF56747">
    <property type="entry name" value="Prim-pol domain"/>
    <property type="match status" value="1"/>
</dbReference>
<evidence type="ECO:0000313" key="5">
    <source>
        <dbReference type="EMBL" id="SFA61490.1"/>
    </source>
</evidence>
<proteinExistence type="predicted"/>
<organism evidence="5 6">
    <name type="scientific">Rhodococcoides kroppenstedtii</name>
    <dbReference type="NCBI Taxonomy" id="293050"/>
    <lineage>
        <taxon>Bacteria</taxon>
        <taxon>Bacillati</taxon>
        <taxon>Actinomycetota</taxon>
        <taxon>Actinomycetes</taxon>
        <taxon>Mycobacteriales</taxon>
        <taxon>Nocardiaceae</taxon>
        <taxon>Rhodococcoides</taxon>
    </lineage>
</organism>
<dbReference type="SMART" id="SM00942">
    <property type="entry name" value="PriCT_1"/>
    <property type="match status" value="1"/>
</dbReference>
<dbReference type="AlphaFoldDB" id="A0A1I0UC50"/>
<evidence type="ECO:0000313" key="6">
    <source>
        <dbReference type="Proteomes" id="UP000182054"/>
    </source>
</evidence>
<evidence type="ECO:0000256" key="1">
    <source>
        <dbReference type="ARBA" id="ARBA00022801"/>
    </source>
</evidence>
<dbReference type="Pfam" id="PF09250">
    <property type="entry name" value="Prim-Pol"/>
    <property type="match status" value="1"/>
</dbReference>
<feature type="domain" description="DNA primase/polymerase bifunctional N-terminal" evidence="4">
    <location>
        <begin position="47"/>
        <end position="218"/>
    </location>
</feature>
<feature type="domain" description="Primase C-terminal 1" evidence="3">
    <location>
        <begin position="238"/>
        <end position="305"/>
    </location>
</feature>
<dbReference type="Gene3D" id="3.40.50.300">
    <property type="entry name" value="P-loop containing nucleotide triphosphate hydrolases"/>
    <property type="match status" value="1"/>
</dbReference>
<accession>A0A1I0UC50</accession>
<gene>
    <name evidence="5" type="ORF">SAMN05444374_1185</name>
</gene>
<dbReference type="SMART" id="SM00943">
    <property type="entry name" value="Prim-Pol"/>
    <property type="match status" value="1"/>
</dbReference>
<keyword evidence="1" id="KW-0378">Hydrolase</keyword>
<protein>
    <submittedName>
        <fullName evidence="5">AAA domain-containing protein</fullName>
    </submittedName>
</protein>
<dbReference type="CDD" id="cd04859">
    <property type="entry name" value="Prim_Pol"/>
    <property type="match status" value="1"/>
</dbReference>
<name>A0A1I0UC50_9NOCA</name>
<feature type="region of interest" description="Disordered" evidence="2">
    <location>
        <begin position="72"/>
        <end position="92"/>
    </location>
</feature>
<dbReference type="GO" id="GO:0016787">
    <property type="term" value="F:hydrolase activity"/>
    <property type="evidence" value="ECO:0007669"/>
    <property type="project" value="UniProtKB-KW"/>
</dbReference>
<feature type="region of interest" description="Disordered" evidence="2">
    <location>
        <begin position="1"/>
        <end position="37"/>
    </location>
</feature>
<dbReference type="Pfam" id="PF08708">
    <property type="entry name" value="PriCT_1"/>
    <property type="match status" value="1"/>
</dbReference>
<dbReference type="SUPFAM" id="SSF52540">
    <property type="entry name" value="P-loop containing nucleoside triphosphate hydrolases"/>
    <property type="match status" value="1"/>
</dbReference>
<dbReference type="PANTHER" id="PTHR35372">
    <property type="entry name" value="ATP BINDING PROTEIN-RELATED"/>
    <property type="match status" value="1"/>
</dbReference>
<dbReference type="InterPro" id="IPR015330">
    <property type="entry name" value="DNA_primase/pol_bifunc_N"/>
</dbReference>
<dbReference type="PANTHER" id="PTHR35372:SF2">
    <property type="entry name" value="SF3 HELICASE DOMAIN-CONTAINING PROTEIN"/>
    <property type="match status" value="1"/>
</dbReference>
<reference evidence="5 6" key="1">
    <citation type="submission" date="2016-10" db="EMBL/GenBank/DDBJ databases">
        <authorList>
            <person name="de Groot N.N."/>
        </authorList>
    </citation>
    <scope>NUCLEOTIDE SEQUENCE [LARGE SCALE GENOMIC DNA]</scope>
    <source>
        <strain evidence="5 6">DSM 44908</strain>
    </source>
</reference>
<evidence type="ECO:0000259" key="3">
    <source>
        <dbReference type="SMART" id="SM00942"/>
    </source>
</evidence>
<evidence type="ECO:0000256" key="2">
    <source>
        <dbReference type="SAM" id="MobiDB-lite"/>
    </source>
</evidence>
<dbReference type="Proteomes" id="UP000182054">
    <property type="component" value="Unassembled WGS sequence"/>
</dbReference>
<sequence length="715" mass="78808">MPTHENGPAGSGASPRGYNTDRPLTKPLDNDSIGRDALSASKERRRLDEYVERGWHIFPCYPIVRGRCSCGKGDECSSPGKHPRTTHGVKDASADPSKIAAWERTYPDANWAVATGHDSGVFVVDVDRKSGGFDSWEAWTRDNPVPHTLTALTGGGGRHLYFRYPDDGVVGNRVGWLPGVDVRGEGGYVLLPPSNHLSGGTYSWRDDSPAPAVAPLILTQSIAQDERDDSSTDPLGGYLEAIEEGARNDTLHRRAVKLFGALGPDQFDAVLVLMKEAARNSPGSTPLMEREVRTIVASAQRYVASTGDYMQPWMREWGQSHDAPETDALVEKYVREMHAKDTAKRRYTDEVSRAARSELPDVVPLSAAQLLDVDDAVEYEWVIPGRLPKGIRLILTADEGAGKSTLLRWIAGSVAAGLDPFDWVNRRSFEPGRVLLVDVENPYDLFQNRLREMTEAWQANGGDRDVMLGNLFFLPRSDFGQPLALEDPHDAERVRKWVAEVKPDLVVVGPIYKLSDQNEREEPFFQSITQLVDDLRDEHGVTVLMEAHTPHDADTKRPIGSSGWKRWPEMGFHLSRTGRLTEWRGNRFGTDVSWPSSLRRAPEGNAAFDLSVEVSDLGDAAREHDDKDRQLLARLLEVLSEVENDGARSFARLKGALHVGEAAFKAALALGVETGVLEVRAVGTRGAKHVFTCSEAPEQVNAPSCSDDARTGEDV</sequence>
<evidence type="ECO:0000259" key="4">
    <source>
        <dbReference type="SMART" id="SM00943"/>
    </source>
</evidence>
<dbReference type="InterPro" id="IPR051620">
    <property type="entry name" value="ORF904-like_C"/>
</dbReference>
<dbReference type="InterPro" id="IPR014820">
    <property type="entry name" value="PriCT_1"/>
</dbReference>
<dbReference type="InterPro" id="IPR027417">
    <property type="entry name" value="P-loop_NTPase"/>
</dbReference>